<evidence type="ECO:0000259" key="9">
    <source>
        <dbReference type="PROSITE" id="PS51918"/>
    </source>
</evidence>
<feature type="domain" description="B12-binding" evidence="8">
    <location>
        <begin position="39"/>
        <end position="177"/>
    </location>
</feature>
<dbReference type="STRING" id="316058.RPB_2074"/>
<keyword evidence="4" id="KW-0949">S-adenosyl-L-methionine</keyword>
<gene>
    <name evidence="10" type="ordered locus">RPB_2074</name>
</gene>
<evidence type="ECO:0000313" key="10">
    <source>
        <dbReference type="EMBL" id="ABD06780.1"/>
    </source>
</evidence>
<keyword evidence="7" id="KW-0411">Iron-sulfur</keyword>
<dbReference type="GO" id="GO:0046872">
    <property type="term" value="F:metal ion binding"/>
    <property type="evidence" value="ECO:0007669"/>
    <property type="project" value="UniProtKB-KW"/>
</dbReference>
<dbReference type="OrthoDB" id="9801424at2"/>
<dbReference type="SFLD" id="SFLDS00029">
    <property type="entry name" value="Radical_SAM"/>
    <property type="match status" value="1"/>
</dbReference>
<dbReference type="PANTHER" id="PTHR43409">
    <property type="entry name" value="ANAEROBIC MAGNESIUM-PROTOPORPHYRIN IX MONOMETHYL ESTER CYCLASE-RELATED"/>
    <property type="match status" value="1"/>
</dbReference>
<dbReference type="PANTHER" id="PTHR43409:SF7">
    <property type="entry name" value="BLL1977 PROTEIN"/>
    <property type="match status" value="1"/>
</dbReference>
<dbReference type="GO" id="GO:0005829">
    <property type="term" value="C:cytosol"/>
    <property type="evidence" value="ECO:0007669"/>
    <property type="project" value="TreeGrafter"/>
</dbReference>
<dbReference type="Gene3D" id="3.80.30.20">
    <property type="entry name" value="tm_1862 like domain"/>
    <property type="match status" value="1"/>
</dbReference>
<dbReference type="InterPro" id="IPR006158">
    <property type="entry name" value="Cobalamin-bd"/>
</dbReference>
<keyword evidence="3" id="KW-0808">Transferase</keyword>
<keyword evidence="6" id="KW-0408">Iron</keyword>
<evidence type="ECO:0000256" key="7">
    <source>
        <dbReference type="ARBA" id="ARBA00023014"/>
    </source>
</evidence>
<dbReference type="Gene3D" id="3.40.50.280">
    <property type="entry name" value="Cobalamin-binding domain"/>
    <property type="match status" value="1"/>
</dbReference>
<dbReference type="SFLD" id="SFLDG01123">
    <property type="entry name" value="methyltransferase_(Class_B)"/>
    <property type="match status" value="1"/>
</dbReference>
<dbReference type="InterPro" id="IPR023404">
    <property type="entry name" value="rSAM_horseshoe"/>
</dbReference>
<keyword evidence="5" id="KW-0479">Metal-binding</keyword>
<dbReference type="InterPro" id="IPR051198">
    <property type="entry name" value="BchE-like"/>
</dbReference>
<dbReference type="InterPro" id="IPR034466">
    <property type="entry name" value="Methyltransferase_Class_B"/>
</dbReference>
<keyword evidence="2" id="KW-0489">Methyltransferase</keyword>
<dbReference type="GO" id="GO:0003824">
    <property type="term" value="F:catalytic activity"/>
    <property type="evidence" value="ECO:0007669"/>
    <property type="project" value="InterPro"/>
</dbReference>
<protein>
    <submittedName>
        <fullName evidence="10">Radical SAM binding protein</fullName>
    </submittedName>
</protein>
<dbReference type="InterPro" id="IPR006638">
    <property type="entry name" value="Elp3/MiaA/NifB-like_rSAM"/>
</dbReference>
<dbReference type="InterPro" id="IPR058240">
    <property type="entry name" value="rSAM_sf"/>
</dbReference>
<dbReference type="GO" id="GO:0031419">
    <property type="term" value="F:cobalamin binding"/>
    <property type="evidence" value="ECO:0007669"/>
    <property type="project" value="InterPro"/>
</dbReference>
<evidence type="ECO:0000313" key="11">
    <source>
        <dbReference type="Proteomes" id="UP000008809"/>
    </source>
</evidence>
<dbReference type="RefSeq" id="WP_011440968.1">
    <property type="nucleotide sequence ID" value="NC_007778.1"/>
</dbReference>
<dbReference type="SMART" id="SM00729">
    <property type="entry name" value="Elp3"/>
    <property type="match status" value="1"/>
</dbReference>
<evidence type="ECO:0000256" key="5">
    <source>
        <dbReference type="ARBA" id="ARBA00022723"/>
    </source>
</evidence>
<reference evidence="10 11" key="1">
    <citation type="submission" date="2006-01" db="EMBL/GenBank/DDBJ databases">
        <title>Complete sequence of Rhodopseudomonas palustris HaA2.</title>
        <authorList>
            <consortium name="US DOE Joint Genome Institute"/>
            <person name="Copeland A."/>
            <person name="Lucas S."/>
            <person name="Lapidus A."/>
            <person name="Barry K."/>
            <person name="Detter J.C."/>
            <person name="Glavina T."/>
            <person name="Hammon N."/>
            <person name="Israni S."/>
            <person name="Pitluck S."/>
            <person name="Chain P."/>
            <person name="Malfatti S."/>
            <person name="Shin M."/>
            <person name="Vergez L."/>
            <person name="Schmutz J."/>
            <person name="Larimer F."/>
            <person name="Land M."/>
            <person name="Hauser L."/>
            <person name="Pelletier D.A."/>
            <person name="Kyrpides N."/>
            <person name="Anderson I."/>
            <person name="Oda Y."/>
            <person name="Harwood C.S."/>
            <person name="Richardson P."/>
        </authorList>
    </citation>
    <scope>NUCLEOTIDE SEQUENCE [LARGE SCALE GENOMIC DNA]</scope>
    <source>
        <strain evidence="10 11">HaA2</strain>
    </source>
</reference>
<dbReference type="Pfam" id="PF02310">
    <property type="entry name" value="B12-binding"/>
    <property type="match status" value="1"/>
</dbReference>
<dbReference type="EMBL" id="CP000250">
    <property type="protein sequence ID" value="ABD06780.1"/>
    <property type="molecule type" value="Genomic_DNA"/>
</dbReference>
<accession>Q2IYD0</accession>
<dbReference type="Proteomes" id="UP000008809">
    <property type="component" value="Chromosome"/>
</dbReference>
<evidence type="ECO:0000256" key="4">
    <source>
        <dbReference type="ARBA" id="ARBA00022691"/>
    </source>
</evidence>
<dbReference type="SFLD" id="SFLDG01082">
    <property type="entry name" value="B12-binding_domain_containing"/>
    <property type="match status" value="1"/>
</dbReference>
<keyword evidence="11" id="KW-1185">Reference proteome</keyword>
<evidence type="ECO:0000256" key="2">
    <source>
        <dbReference type="ARBA" id="ARBA00022603"/>
    </source>
</evidence>
<dbReference type="CDD" id="cd02068">
    <property type="entry name" value="radical_SAM_B12_BD"/>
    <property type="match status" value="1"/>
</dbReference>
<evidence type="ECO:0000256" key="3">
    <source>
        <dbReference type="ARBA" id="ARBA00022679"/>
    </source>
</evidence>
<dbReference type="PROSITE" id="PS51918">
    <property type="entry name" value="RADICAL_SAM"/>
    <property type="match status" value="1"/>
</dbReference>
<dbReference type="CDD" id="cd01335">
    <property type="entry name" value="Radical_SAM"/>
    <property type="match status" value="1"/>
</dbReference>
<name>Q2IYD0_RHOP2</name>
<dbReference type="GO" id="GO:0051539">
    <property type="term" value="F:4 iron, 4 sulfur cluster binding"/>
    <property type="evidence" value="ECO:0007669"/>
    <property type="project" value="UniProtKB-KW"/>
</dbReference>
<proteinExistence type="predicted"/>
<evidence type="ECO:0000256" key="1">
    <source>
        <dbReference type="ARBA" id="ARBA00001966"/>
    </source>
</evidence>
<dbReference type="HOGENOM" id="CLU_456246_0_0_5"/>
<dbReference type="AlphaFoldDB" id="Q2IYD0"/>
<dbReference type="PROSITE" id="PS51332">
    <property type="entry name" value="B12_BINDING"/>
    <property type="match status" value="1"/>
</dbReference>
<evidence type="ECO:0000256" key="6">
    <source>
        <dbReference type="ARBA" id="ARBA00023004"/>
    </source>
</evidence>
<dbReference type="eggNOG" id="COG1032">
    <property type="taxonomic scope" value="Bacteria"/>
</dbReference>
<organism evidence="10 11">
    <name type="scientific">Rhodopseudomonas palustris (strain HaA2)</name>
    <dbReference type="NCBI Taxonomy" id="316058"/>
    <lineage>
        <taxon>Bacteria</taxon>
        <taxon>Pseudomonadati</taxon>
        <taxon>Pseudomonadota</taxon>
        <taxon>Alphaproteobacteria</taxon>
        <taxon>Hyphomicrobiales</taxon>
        <taxon>Nitrobacteraceae</taxon>
        <taxon>Rhodopseudomonas</taxon>
    </lineage>
</organism>
<comment type="cofactor">
    <cofactor evidence="1">
        <name>[4Fe-4S] cluster</name>
        <dbReference type="ChEBI" id="CHEBI:49883"/>
    </cofactor>
</comment>
<dbReference type="KEGG" id="rpb:RPB_2074"/>
<feature type="domain" description="Radical SAM core" evidence="9">
    <location>
        <begin position="219"/>
        <end position="438"/>
    </location>
</feature>
<dbReference type="SUPFAM" id="SSF102114">
    <property type="entry name" value="Radical SAM enzymes"/>
    <property type="match status" value="1"/>
</dbReference>
<evidence type="ECO:0000259" key="8">
    <source>
        <dbReference type="PROSITE" id="PS51332"/>
    </source>
</evidence>
<dbReference type="Pfam" id="PF04055">
    <property type="entry name" value="Radical_SAM"/>
    <property type="match status" value="1"/>
</dbReference>
<dbReference type="InterPro" id="IPR007197">
    <property type="entry name" value="rSAM"/>
</dbReference>
<sequence length="598" mass="65812">MTGAARAPLRVALVGPREQPFAGDPDREHRETMLRSYAEICDSVATFGSDFTLSREFLGIEYLAATLRRDGRIVRVLSAANEGLDDDALLAELLAFAPRIVGLSVLYDLQLGNALVLARRLKAARPGLAIVLGGPLATALSQELLGTFAFVDYVVEGEGEAALSRLADAIERGEAPSDVPALAHRGPGGIVRNPRGAPLDLDRLPHPARDGLASIRARGLPAPSAYLTTSRGCKAFCTFCTVPGSVRSLKSGVYRMRDPVDVVDEIEELVRDHGVSRFYMADDNFLGYGEDSNARMHRFADEILRRRLAIHFHAECRVDSLIPETLVRLRAAGFDQILFGLESGSARTLKRWAKGQTVAQNEAAIALARRLRIEMMPSLILLDWESDLSEIEETIGFIERNQLWRSGQPLWLVNKLKVHCGTAAARRYDSVHGRPTPPAVGYSDADIHRWCETVTYQHVGIDDVYVAAFWRALNAAANRWSVLIDEVLPPFLKSLRSEARRGDRTDRLELVRRLAAFRRSIGASLAALMRLLIDQAIAMQQARAPQPDLRGLALAHVEAQERRFFPEGLHVALQDTGRRRAVAGHAIGARLGEIVSTA</sequence>